<dbReference type="PROSITE" id="PS50893">
    <property type="entry name" value="ABC_TRANSPORTER_2"/>
    <property type="match status" value="1"/>
</dbReference>
<dbReference type="PROSITE" id="PS00211">
    <property type="entry name" value="ABC_TRANSPORTER_1"/>
    <property type="match status" value="1"/>
</dbReference>
<evidence type="ECO:0000256" key="4">
    <source>
        <dbReference type="ARBA" id="ARBA00022741"/>
    </source>
</evidence>
<evidence type="ECO:0000313" key="11">
    <source>
        <dbReference type="EMBL" id="NER27731.1"/>
    </source>
</evidence>
<dbReference type="PROSITE" id="PS50928">
    <property type="entry name" value="ABC_TM1"/>
    <property type="match status" value="1"/>
</dbReference>
<keyword evidence="5" id="KW-0067">ATP-binding</keyword>
<dbReference type="EMBL" id="JAAHFQ010000129">
    <property type="protein sequence ID" value="NER27731.1"/>
    <property type="molecule type" value="Genomic_DNA"/>
</dbReference>
<feature type="transmembrane region" description="Helical" evidence="8">
    <location>
        <begin position="80"/>
        <end position="105"/>
    </location>
</feature>
<dbReference type="InterPro" id="IPR050334">
    <property type="entry name" value="Molybdenum_import_ModC"/>
</dbReference>
<keyword evidence="4" id="KW-0547">Nucleotide-binding</keyword>
<dbReference type="GO" id="GO:0005886">
    <property type="term" value="C:plasma membrane"/>
    <property type="evidence" value="ECO:0007669"/>
    <property type="project" value="UniProtKB-SubCell"/>
</dbReference>
<gene>
    <name evidence="11" type="primary">modB</name>
    <name evidence="11" type="ORF">F6J89_08875</name>
</gene>
<evidence type="ECO:0000256" key="1">
    <source>
        <dbReference type="ARBA" id="ARBA00004141"/>
    </source>
</evidence>
<dbReference type="InterPro" id="IPR027417">
    <property type="entry name" value="P-loop_NTPase"/>
</dbReference>
<keyword evidence="3 8" id="KW-0812">Transmembrane</keyword>
<evidence type="ECO:0000259" key="9">
    <source>
        <dbReference type="PROSITE" id="PS50893"/>
    </source>
</evidence>
<dbReference type="Pfam" id="PF00005">
    <property type="entry name" value="ABC_tran"/>
    <property type="match status" value="1"/>
</dbReference>
<keyword evidence="8" id="KW-0813">Transport</keyword>
<dbReference type="InterPro" id="IPR035906">
    <property type="entry name" value="MetI-like_sf"/>
</dbReference>
<feature type="transmembrane region" description="Helical" evidence="8">
    <location>
        <begin position="133"/>
        <end position="155"/>
    </location>
</feature>
<feature type="domain" description="ABC transporter" evidence="9">
    <location>
        <begin position="243"/>
        <end position="506"/>
    </location>
</feature>
<name>A0A6B3NDM2_9CYAN</name>
<proteinExistence type="inferred from homology"/>
<dbReference type="GO" id="GO:0005524">
    <property type="term" value="F:ATP binding"/>
    <property type="evidence" value="ECO:0007669"/>
    <property type="project" value="UniProtKB-KW"/>
</dbReference>
<dbReference type="InterPro" id="IPR000515">
    <property type="entry name" value="MetI-like"/>
</dbReference>
<dbReference type="PANTHER" id="PTHR43514">
    <property type="entry name" value="ABC TRANSPORTER I FAMILY MEMBER 10"/>
    <property type="match status" value="1"/>
</dbReference>
<dbReference type="InterPro" id="IPR003593">
    <property type="entry name" value="AAA+_ATPase"/>
</dbReference>
<evidence type="ECO:0000259" key="10">
    <source>
        <dbReference type="PROSITE" id="PS50928"/>
    </source>
</evidence>
<dbReference type="GO" id="GO:0016887">
    <property type="term" value="F:ATP hydrolysis activity"/>
    <property type="evidence" value="ECO:0007669"/>
    <property type="project" value="InterPro"/>
</dbReference>
<protein>
    <submittedName>
        <fullName evidence="11">Molybdate ABC transporter permease subunit</fullName>
    </submittedName>
</protein>
<dbReference type="SMART" id="SM00382">
    <property type="entry name" value="AAA"/>
    <property type="match status" value="1"/>
</dbReference>
<evidence type="ECO:0000256" key="3">
    <source>
        <dbReference type="ARBA" id="ARBA00022692"/>
    </source>
</evidence>
<dbReference type="InterPro" id="IPR017871">
    <property type="entry name" value="ABC_transporter-like_CS"/>
</dbReference>
<feature type="transmembrane region" description="Helical" evidence="8">
    <location>
        <begin position="194"/>
        <end position="215"/>
    </location>
</feature>
<evidence type="ECO:0000256" key="8">
    <source>
        <dbReference type="RuleBase" id="RU363032"/>
    </source>
</evidence>
<dbReference type="InterPro" id="IPR011867">
    <property type="entry name" value="ModB_ABC"/>
</dbReference>
<accession>A0A6B3NDM2</accession>
<evidence type="ECO:0000256" key="7">
    <source>
        <dbReference type="ARBA" id="ARBA00023136"/>
    </source>
</evidence>
<evidence type="ECO:0000256" key="2">
    <source>
        <dbReference type="ARBA" id="ARBA00022505"/>
    </source>
</evidence>
<comment type="subcellular location">
    <subcellularLocation>
        <location evidence="8">Cell membrane</location>
        <topology evidence="8">Multi-pass membrane protein</topology>
    </subcellularLocation>
    <subcellularLocation>
        <location evidence="1">Membrane</location>
        <topology evidence="1">Multi-pass membrane protein</topology>
    </subcellularLocation>
</comment>
<dbReference type="Gene3D" id="3.40.50.300">
    <property type="entry name" value="P-loop containing nucleotide triphosphate hydrolases"/>
    <property type="match status" value="1"/>
</dbReference>
<sequence>MLFPNLLPLWLSLKTTFTATLIAFSIGTVVAHSMANYRGKGKEVIDGLLTLPLVLPPTVLGFLLLVVFGKNSPVGQLLSVFNIEIIFSWSATVIASTVVAFPLMYKTAKTSFEQVDQNLLSAARTLGATETTIFWRITIPLVWQGILAGTILAFARALGEFGATLMLAGNIPGKTQTIPLAIFVAVEGGNMTEAILWVLIIIATSLSVVISLNYLSSPNSIKTKTRGNFQLWNRLISAVETLIRKLSLRKSRAARQNFPTEPEQLLPSLEMSILKRRLGFTLEVDFTASDKPLGLLGGSGSGKSTTMCCLAGLETPSSGRIVLNGKTLFDSQQGINVPTRLRRVGFVFQDYALFPHLNVVDNIAFGLRYGLGNSERYSSEAIKERIKYLVNSKQLQGLEKRYPYQLSGGQQQRVALARALATKPEALLLDEPLSALDPYLREQVEKQLVKGISTYQGVTLFVSHNLDEAYRVCENLLILEKGRVIAYDHKTRIFSCPNTVGVAQMTQCQNLSTASMVSPTEVEAIEWDCTLKVIEAPPQDFAYVGIRAHDLAFVSDNSQENTFPVWLAHAVETPHQITLYVKINSSPKDTNDWHLKAQLMRRQWHLIKGRQSPWWLHINPSHLLLINS</sequence>
<dbReference type="SUPFAM" id="SSF161098">
    <property type="entry name" value="MetI-like"/>
    <property type="match status" value="1"/>
</dbReference>
<dbReference type="GO" id="GO:0015098">
    <property type="term" value="F:molybdate ion transmembrane transporter activity"/>
    <property type="evidence" value="ECO:0007669"/>
    <property type="project" value="InterPro"/>
</dbReference>
<dbReference type="Pfam" id="PF00528">
    <property type="entry name" value="BPD_transp_1"/>
    <property type="match status" value="1"/>
</dbReference>
<keyword evidence="2" id="KW-0500">Molybdenum</keyword>
<feature type="transmembrane region" description="Helical" evidence="8">
    <location>
        <begin position="47"/>
        <end position="68"/>
    </location>
</feature>
<dbReference type="CDD" id="cd06261">
    <property type="entry name" value="TM_PBP2"/>
    <property type="match status" value="1"/>
</dbReference>
<keyword evidence="7 8" id="KW-0472">Membrane</keyword>
<comment type="similarity">
    <text evidence="8">Belongs to the binding-protein-dependent transport system permease family.</text>
</comment>
<dbReference type="NCBIfam" id="TIGR02141">
    <property type="entry name" value="modB_ABC"/>
    <property type="match status" value="1"/>
</dbReference>
<comment type="caution">
    <text evidence="11">The sequence shown here is derived from an EMBL/GenBank/DDBJ whole genome shotgun (WGS) entry which is preliminary data.</text>
</comment>
<evidence type="ECO:0000256" key="6">
    <source>
        <dbReference type="ARBA" id="ARBA00022989"/>
    </source>
</evidence>
<feature type="transmembrane region" description="Helical" evidence="8">
    <location>
        <begin position="15"/>
        <end position="35"/>
    </location>
</feature>
<dbReference type="Gene3D" id="1.10.3720.10">
    <property type="entry name" value="MetI-like"/>
    <property type="match status" value="1"/>
</dbReference>
<dbReference type="AlphaFoldDB" id="A0A6B3NDM2"/>
<feature type="domain" description="ABC transmembrane type-1" evidence="10">
    <location>
        <begin position="9"/>
        <end position="210"/>
    </location>
</feature>
<evidence type="ECO:0000256" key="5">
    <source>
        <dbReference type="ARBA" id="ARBA00022840"/>
    </source>
</evidence>
<keyword evidence="6 8" id="KW-1133">Transmembrane helix</keyword>
<dbReference type="PANTHER" id="PTHR43514:SF1">
    <property type="entry name" value="SULFATE_THIOSULFATE IMPORT ATP-BINDING PROTEIN CYSA"/>
    <property type="match status" value="1"/>
</dbReference>
<reference evidence="11" key="1">
    <citation type="submission" date="2019-11" db="EMBL/GenBank/DDBJ databases">
        <title>Genomic insights into an expanded diversity of filamentous marine cyanobacteria reveals the extraordinary biosynthetic potential of Moorea and Okeania.</title>
        <authorList>
            <person name="Ferreira Leao T."/>
            <person name="Wang M."/>
            <person name="Moss N."/>
            <person name="Da Silva R."/>
            <person name="Sanders J."/>
            <person name="Nurk S."/>
            <person name="Gurevich A."/>
            <person name="Humphrey G."/>
            <person name="Reher R."/>
            <person name="Zhu Q."/>
            <person name="Belda-Ferre P."/>
            <person name="Glukhov E."/>
            <person name="Rex R."/>
            <person name="Dorrestein P.C."/>
            <person name="Knight R."/>
            <person name="Pevzner P."/>
            <person name="Gerwick W.H."/>
            <person name="Gerwick L."/>
        </authorList>
    </citation>
    <scope>NUCLEOTIDE SEQUENCE</scope>
    <source>
        <strain evidence="11">SIO1C4</strain>
    </source>
</reference>
<dbReference type="InterPro" id="IPR003439">
    <property type="entry name" value="ABC_transporter-like_ATP-bd"/>
</dbReference>
<organism evidence="11">
    <name type="scientific">Symploca sp. SIO1C4</name>
    <dbReference type="NCBI Taxonomy" id="2607765"/>
    <lineage>
        <taxon>Bacteria</taxon>
        <taxon>Bacillati</taxon>
        <taxon>Cyanobacteriota</taxon>
        <taxon>Cyanophyceae</taxon>
        <taxon>Coleofasciculales</taxon>
        <taxon>Coleofasciculaceae</taxon>
        <taxon>Symploca</taxon>
    </lineage>
</organism>
<dbReference type="SUPFAM" id="SSF52540">
    <property type="entry name" value="P-loop containing nucleoside triphosphate hydrolases"/>
    <property type="match status" value="1"/>
</dbReference>